<dbReference type="EMBL" id="KI926516">
    <property type="protein sequence ID" value="ETW34573.1"/>
    <property type="molecule type" value="Genomic_DNA"/>
</dbReference>
<dbReference type="AlphaFoldDB" id="A0A024W1X2"/>
<keyword evidence="1" id="KW-0812">Transmembrane</keyword>
<protein>
    <submittedName>
        <fullName evidence="2">Uncharacterized protein</fullName>
    </submittedName>
</protein>
<dbReference type="Proteomes" id="UP000030708">
    <property type="component" value="Unassembled WGS sequence"/>
</dbReference>
<evidence type="ECO:0000313" key="2">
    <source>
        <dbReference type="EMBL" id="ETW34573.1"/>
    </source>
</evidence>
<name>A0A024W1X2_PLAFA</name>
<dbReference type="OrthoDB" id="375750at2759"/>
<organism evidence="2 3">
    <name type="scientific">Plasmodium falciparum Tanzania</name>
    <name type="common">2000708</name>
    <dbReference type="NCBI Taxonomy" id="1036725"/>
    <lineage>
        <taxon>Eukaryota</taxon>
        <taxon>Sar</taxon>
        <taxon>Alveolata</taxon>
        <taxon>Apicomplexa</taxon>
        <taxon>Aconoidasida</taxon>
        <taxon>Haemosporida</taxon>
        <taxon>Plasmodiidae</taxon>
        <taxon>Plasmodium</taxon>
        <taxon>Plasmodium (Laverania)</taxon>
    </lineage>
</organism>
<reference evidence="2 3" key="1">
    <citation type="submission" date="2013-02" db="EMBL/GenBank/DDBJ databases">
        <title>The Genome Annotation of Plasmodium falciparum Tanzania (2000708).</title>
        <authorList>
            <consortium name="The Broad Institute Genome Sequencing Platform"/>
            <consortium name="The Broad Institute Genome Sequencing Center for Infectious Disease"/>
            <person name="Neafsey D."/>
            <person name="Hoffman S."/>
            <person name="Volkman S."/>
            <person name="Rosenthal P."/>
            <person name="Walker B."/>
            <person name="Young S.K."/>
            <person name="Zeng Q."/>
            <person name="Gargeya S."/>
            <person name="Fitzgerald M."/>
            <person name="Haas B."/>
            <person name="Abouelleil A."/>
            <person name="Allen A.W."/>
            <person name="Alvarado L."/>
            <person name="Arachchi H.M."/>
            <person name="Berlin A.M."/>
            <person name="Chapman S.B."/>
            <person name="Gainer-Dewar J."/>
            <person name="Goldberg J."/>
            <person name="Griggs A."/>
            <person name="Gujja S."/>
            <person name="Hansen M."/>
            <person name="Howarth C."/>
            <person name="Imamovic A."/>
            <person name="Ireland A."/>
            <person name="Larimer J."/>
            <person name="McCowan C."/>
            <person name="Murphy C."/>
            <person name="Pearson M."/>
            <person name="Poon T.W."/>
            <person name="Priest M."/>
            <person name="Roberts A."/>
            <person name="Saif S."/>
            <person name="Shea T."/>
            <person name="Sisk P."/>
            <person name="Sykes S."/>
            <person name="Wortman J."/>
            <person name="Nusbaum C."/>
            <person name="Birren B."/>
        </authorList>
    </citation>
    <scope>NUCLEOTIDE SEQUENCE [LARGE SCALE GENOMIC DNA]</scope>
    <source>
        <strain evidence="3">Tanzania (2000708)</strain>
    </source>
</reference>
<gene>
    <name evidence="2" type="ORF">PFTANZ_04715</name>
</gene>
<feature type="transmembrane region" description="Helical" evidence="1">
    <location>
        <begin position="6"/>
        <end position="26"/>
    </location>
</feature>
<dbReference type="eggNOG" id="ENOG502QXT4">
    <property type="taxonomic scope" value="Eukaryota"/>
</dbReference>
<feature type="transmembrane region" description="Helical" evidence="1">
    <location>
        <begin position="198"/>
        <end position="218"/>
    </location>
</feature>
<keyword evidence="1" id="KW-0472">Membrane</keyword>
<keyword evidence="1" id="KW-1133">Transmembrane helix</keyword>
<sequence length="261" mass="31352">MNRIYLFVFLFVCCFVSSVIGMNVVIPRNKESRTKRVIKGIKKKYKGFTERYRKSFHLKDEDVIGAYSMQAYYFFDKNIEHMFKWRLFYNFCKKSPSPCNYFKLRKEFKRIYEGSTFTLKKYVSEVNIIFNQFIKEYSTVRFNVDLKQNHIANLSYTPNLTTQIMKSLTSLINDQLMENELKNPTWKLSFNYLTGTKVLTITVPSAVPGLNFFIYYYITTFKYYYSKLFGTLGNIYFRFQGSIKKHNVGYFSIERRYERKT</sequence>
<reference evidence="2 3" key="2">
    <citation type="submission" date="2013-02" db="EMBL/GenBank/DDBJ databases">
        <title>The Genome Sequence of Plasmodium falciparum Tanzania (2000708).</title>
        <authorList>
            <consortium name="The Broad Institute Genome Sequencing Platform"/>
            <consortium name="The Broad Institute Genome Sequencing Center for Infectious Disease"/>
            <person name="Neafsey D."/>
            <person name="Cheeseman I."/>
            <person name="Volkman S."/>
            <person name="Adams J."/>
            <person name="Walker B."/>
            <person name="Young S.K."/>
            <person name="Zeng Q."/>
            <person name="Gargeya S."/>
            <person name="Fitzgerald M."/>
            <person name="Haas B."/>
            <person name="Abouelleil A."/>
            <person name="Alvarado L."/>
            <person name="Arachchi H.M."/>
            <person name="Berlin A.M."/>
            <person name="Chapman S.B."/>
            <person name="Dewar J."/>
            <person name="Goldberg J."/>
            <person name="Griggs A."/>
            <person name="Gujja S."/>
            <person name="Hansen M."/>
            <person name="Howarth C."/>
            <person name="Imamovic A."/>
            <person name="Larimer J."/>
            <person name="McCowan C."/>
            <person name="Murphy C."/>
            <person name="Neiman D."/>
            <person name="Pearson M."/>
            <person name="Priest M."/>
            <person name="Roberts A."/>
            <person name="Saif S."/>
            <person name="Shea T."/>
            <person name="Sisk P."/>
            <person name="Sykes S."/>
            <person name="Wortman J."/>
            <person name="Nusbaum C."/>
            <person name="Birren B."/>
        </authorList>
    </citation>
    <scope>NUCLEOTIDE SEQUENCE [LARGE SCALE GENOMIC DNA]</scope>
    <source>
        <strain evidence="3">Tanzania (2000708)</strain>
    </source>
</reference>
<evidence type="ECO:0000256" key="1">
    <source>
        <dbReference type="SAM" id="Phobius"/>
    </source>
</evidence>
<accession>A0A024W1X2</accession>
<proteinExistence type="predicted"/>
<evidence type="ECO:0000313" key="3">
    <source>
        <dbReference type="Proteomes" id="UP000030708"/>
    </source>
</evidence>